<evidence type="ECO:0000313" key="3">
    <source>
        <dbReference type="EMBL" id="GIO45962.1"/>
    </source>
</evidence>
<evidence type="ECO:0000256" key="1">
    <source>
        <dbReference type="ARBA" id="ARBA00023004"/>
    </source>
</evidence>
<dbReference type="InterPro" id="IPR008988">
    <property type="entry name" value="Transcriptional_repressor_C"/>
</dbReference>
<evidence type="ECO:0000259" key="2">
    <source>
        <dbReference type="SMART" id="SM00899"/>
    </source>
</evidence>
<dbReference type="PANTHER" id="PTHR42954:SF1">
    <property type="entry name" value="FERROUS IRON TRANSPORTER FEOA DOMAIN-CONTAINING PROTEIN"/>
    <property type="match status" value="1"/>
</dbReference>
<keyword evidence="4" id="KW-1185">Reference proteome</keyword>
<dbReference type="InterPro" id="IPR038157">
    <property type="entry name" value="FeoA_core_dom"/>
</dbReference>
<protein>
    <recommendedName>
        <fullName evidence="2">Ferrous iron transporter FeoA-like domain-containing protein</fullName>
    </recommendedName>
</protein>
<dbReference type="AlphaFoldDB" id="A0A919Y795"/>
<evidence type="ECO:0000313" key="4">
    <source>
        <dbReference type="Proteomes" id="UP000682811"/>
    </source>
</evidence>
<proteinExistence type="predicted"/>
<comment type="caution">
    <text evidence="3">The sequence shown here is derived from an EMBL/GenBank/DDBJ whole genome shotgun (WGS) entry which is preliminary data.</text>
</comment>
<gene>
    <name evidence="3" type="ORF">J34TS1_07270</name>
</gene>
<dbReference type="InterPro" id="IPR007167">
    <property type="entry name" value="Fe-transptr_FeoA-like"/>
</dbReference>
<reference evidence="3 4" key="1">
    <citation type="submission" date="2021-03" db="EMBL/GenBank/DDBJ databases">
        <title>Antimicrobial resistance genes in bacteria isolated from Japanese honey, and their potential for conferring macrolide and lincosamide resistance in the American foulbrood pathogen Paenibacillus larvae.</title>
        <authorList>
            <person name="Okamoto M."/>
            <person name="Kumagai M."/>
            <person name="Kanamori H."/>
            <person name="Takamatsu D."/>
        </authorList>
    </citation>
    <scope>NUCLEOTIDE SEQUENCE [LARGE SCALE GENOMIC DNA]</scope>
    <source>
        <strain evidence="3 4">J34TS1</strain>
    </source>
</reference>
<feature type="domain" description="Ferrous iron transporter FeoA-like" evidence="2">
    <location>
        <begin position="5"/>
        <end position="78"/>
    </location>
</feature>
<keyword evidence="1" id="KW-0408">Iron</keyword>
<dbReference type="EMBL" id="BORT01000002">
    <property type="protein sequence ID" value="GIO45962.1"/>
    <property type="molecule type" value="Genomic_DNA"/>
</dbReference>
<dbReference type="Pfam" id="PF04023">
    <property type="entry name" value="FeoA"/>
    <property type="match status" value="1"/>
</dbReference>
<organism evidence="3 4">
    <name type="scientific">Paenibacillus azoreducens</name>
    <dbReference type="NCBI Taxonomy" id="116718"/>
    <lineage>
        <taxon>Bacteria</taxon>
        <taxon>Bacillati</taxon>
        <taxon>Bacillota</taxon>
        <taxon>Bacilli</taxon>
        <taxon>Bacillales</taxon>
        <taxon>Paenibacillaceae</taxon>
        <taxon>Paenibacillus</taxon>
    </lineage>
</organism>
<accession>A0A919Y795</accession>
<dbReference type="SMART" id="SM00899">
    <property type="entry name" value="FeoA"/>
    <property type="match status" value="1"/>
</dbReference>
<name>A0A919Y795_9BACL</name>
<dbReference type="InterPro" id="IPR052713">
    <property type="entry name" value="FeoA"/>
</dbReference>
<sequence length="79" mass="8710">MNEPTSLIDLQPGSSGSIYAIKEMNPILRQRLYDLGVHEGSIVSMKQRGPFGGPITLECNGQLLGIRQKEAREIEVSLQ</sequence>
<dbReference type="Proteomes" id="UP000682811">
    <property type="component" value="Unassembled WGS sequence"/>
</dbReference>
<dbReference type="PANTHER" id="PTHR42954">
    <property type="entry name" value="FE(2+) TRANSPORT PROTEIN A"/>
    <property type="match status" value="1"/>
</dbReference>
<dbReference type="Gene3D" id="2.30.30.90">
    <property type="match status" value="1"/>
</dbReference>
<dbReference type="SUPFAM" id="SSF50037">
    <property type="entry name" value="C-terminal domain of transcriptional repressors"/>
    <property type="match status" value="1"/>
</dbReference>
<dbReference type="GO" id="GO:0046914">
    <property type="term" value="F:transition metal ion binding"/>
    <property type="evidence" value="ECO:0007669"/>
    <property type="project" value="InterPro"/>
</dbReference>